<feature type="domain" description="PhnB-like" evidence="1">
    <location>
        <begin position="126"/>
        <end position="243"/>
    </location>
</feature>
<feature type="domain" description="PhnB-like" evidence="1">
    <location>
        <begin position="4"/>
        <end position="114"/>
    </location>
</feature>
<dbReference type="EMBL" id="BNAF01000004">
    <property type="protein sequence ID" value="GHE31689.1"/>
    <property type="molecule type" value="Genomic_DNA"/>
</dbReference>
<dbReference type="RefSeq" id="WP_189625876.1">
    <property type="nucleotide sequence ID" value="NZ_BNAF01000004.1"/>
</dbReference>
<reference evidence="3" key="1">
    <citation type="journal article" date="2019" name="Int. J. Syst. Evol. Microbiol.">
        <title>The Global Catalogue of Microorganisms (GCM) 10K type strain sequencing project: providing services to taxonomists for standard genome sequencing and annotation.</title>
        <authorList>
            <consortium name="The Broad Institute Genomics Platform"/>
            <consortium name="The Broad Institute Genome Sequencing Center for Infectious Disease"/>
            <person name="Wu L."/>
            <person name="Ma J."/>
        </authorList>
    </citation>
    <scope>NUCLEOTIDE SEQUENCE [LARGE SCALE GENOMIC DNA]</scope>
    <source>
        <strain evidence="3">CGMCC 1.12966</strain>
    </source>
</reference>
<dbReference type="SUPFAM" id="SSF54593">
    <property type="entry name" value="Glyoxalase/Bleomycin resistance protein/Dihydroxybiphenyl dioxygenase"/>
    <property type="match status" value="2"/>
</dbReference>
<dbReference type="CDD" id="cd06588">
    <property type="entry name" value="PhnB_like"/>
    <property type="match status" value="2"/>
</dbReference>
<dbReference type="Pfam" id="PF06983">
    <property type="entry name" value="3-dmu-9_3-mt"/>
    <property type="match status" value="2"/>
</dbReference>
<organism evidence="2 3">
    <name type="scientific">Sphingobacterium griseoflavum</name>
    <dbReference type="NCBI Taxonomy" id="1474952"/>
    <lineage>
        <taxon>Bacteria</taxon>
        <taxon>Pseudomonadati</taxon>
        <taxon>Bacteroidota</taxon>
        <taxon>Sphingobacteriia</taxon>
        <taxon>Sphingobacteriales</taxon>
        <taxon>Sphingobacteriaceae</taxon>
        <taxon>Sphingobacterium</taxon>
    </lineage>
</organism>
<proteinExistence type="predicted"/>
<dbReference type="Gene3D" id="3.10.180.10">
    <property type="entry name" value="2,3-Dihydroxybiphenyl 1,2-Dioxygenase, domain 1"/>
    <property type="match status" value="2"/>
</dbReference>
<dbReference type="InterPro" id="IPR028973">
    <property type="entry name" value="PhnB-like"/>
</dbReference>
<gene>
    <name evidence="2" type="ORF">GCM10017764_13530</name>
</gene>
<keyword evidence="3" id="KW-1185">Reference proteome</keyword>
<dbReference type="PANTHER" id="PTHR33990">
    <property type="entry name" value="PROTEIN YJDN-RELATED"/>
    <property type="match status" value="1"/>
</dbReference>
<accession>A0ABQ3HSZ9</accession>
<dbReference type="Proteomes" id="UP000620550">
    <property type="component" value="Unassembled WGS sequence"/>
</dbReference>
<evidence type="ECO:0000259" key="1">
    <source>
        <dbReference type="Pfam" id="PF06983"/>
    </source>
</evidence>
<evidence type="ECO:0000313" key="2">
    <source>
        <dbReference type="EMBL" id="GHE31689.1"/>
    </source>
</evidence>
<comment type="caution">
    <text evidence="2">The sequence shown here is derived from an EMBL/GenBank/DDBJ whole genome shotgun (WGS) entry which is preliminary data.</text>
</comment>
<evidence type="ECO:0000313" key="3">
    <source>
        <dbReference type="Proteomes" id="UP000620550"/>
    </source>
</evidence>
<name>A0ABQ3HSZ9_9SPHI</name>
<dbReference type="InterPro" id="IPR029068">
    <property type="entry name" value="Glyas_Bleomycin-R_OHBP_Dase"/>
</dbReference>
<sequence length="274" mass="30720">MTKAIYPAIWFSEAAKEAFNDYVDTFQNSSIIESNPVVVSAKLDGVPFIGINGGPYFTPNASISFMVICETTEEIDRLWAMLSDQGEVMMPLQAYPWSPHYGWLIDKNKVSWQLYLGTLADVNQQAIVPTLMFCGPQQGKCEAAIAFYKTVFSDFIEQGSVHYPDGDMQGQVMHAQFIIHGFTLMAMDSGVTQDFTFNEGISLVIPCQDQEEIDYYWAAMTKDGEESRCGWCRDPYGVSWQIVPHNIDEILRSNPAANKALMKMNKIDIAALLS</sequence>
<protein>
    <submittedName>
        <fullName evidence="2">VOC family protein</fullName>
    </submittedName>
</protein>